<dbReference type="PANTHER" id="PTHR34314:SF7">
    <property type="entry name" value="DUF3782 DOMAIN-CONTAINING PROTEIN"/>
    <property type="match status" value="1"/>
</dbReference>
<proteinExistence type="predicted"/>
<name>A0A2U9IJ42_9CREN</name>
<dbReference type="AlphaFoldDB" id="A0A2U9IJ42"/>
<dbReference type="SUPFAM" id="SSF52980">
    <property type="entry name" value="Restriction endonuclease-like"/>
    <property type="match status" value="1"/>
</dbReference>
<dbReference type="PANTHER" id="PTHR34314">
    <property type="entry name" value="CRENARCHAEAL PROTEIN, PUTATIVE-RELATED"/>
    <property type="match status" value="1"/>
</dbReference>
<reference evidence="1 2" key="1">
    <citation type="submission" date="2018-05" db="EMBL/GenBank/DDBJ databases">
        <title>Complete Genome Sequences of Extremely Thermoacidophilic, Metal-Mobilizing Type-Strain Members of the Archaeal Family Sulfolobaceae: Acidianus brierleyi DSM-1651T, Acidianus sulfidivorans DSM-18786T, Metallosphaera hakonensis DSM-7519T, and Metallosphaera prunae DSM-10039T.</title>
        <authorList>
            <person name="Counts J.A."/>
            <person name="Kelly R.M."/>
        </authorList>
    </citation>
    <scope>NUCLEOTIDE SEQUENCE [LARGE SCALE GENOMIC DNA]</scope>
    <source>
        <strain evidence="1 2">DSM 1651</strain>
    </source>
</reference>
<sequence>MMAEEEIKKVLMQNPSILIDVLTAKPEIIYEALARLTPWQNLPTKDDIRRIEDKMVTKDEAKNFATKDDLKVLEAKMVTKDEAKNFATKDDLKVLEAKMVTKDEAKNFATKDDLKVLEAKMVTKDEAKNFATKDDLNKAIRKIETTITALGARWGLLNENTFRIGINDILKDLGWKVSEEVLYDKTGYIYGEPSDVEIDVTVRDGQTIIIEITSAIKRGDLPIILRKREFYEKEKKIKVDRVIVITPFIHDKYPDRVKAMAKDMGIEILYPE</sequence>
<dbReference type="InterPro" id="IPR011335">
    <property type="entry name" value="Restrct_endonuc-II-like"/>
</dbReference>
<gene>
    <name evidence="1" type="ORF">DFR85_15325</name>
</gene>
<accession>A0A2U9IJ42</accession>
<evidence type="ECO:0000313" key="1">
    <source>
        <dbReference type="EMBL" id="AWR96078.1"/>
    </source>
</evidence>
<dbReference type="EMBL" id="CP029289">
    <property type="protein sequence ID" value="AWR96078.1"/>
    <property type="molecule type" value="Genomic_DNA"/>
</dbReference>
<dbReference type="Proteomes" id="UP000248044">
    <property type="component" value="Chromosome"/>
</dbReference>
<dbReference type="GeneID" id="36833555"/>
<dbReference type="InterPro" id="IPR024271">
    <property type="entry name" value="DUF3782"/>
</dbReference>
<dbReference type="RefSeq" id="WP_110271956.1">
    <property type="nucleotide sequence ID" value="NZ_CP029289.2"/>
</dbReference>
<dbReference type="Pfam" id="PF12644">
    <property type="entry name" value="DUF3782"/>
    <property type="match status" value="1"/>
</dbReference>
<evidence type="ECO:0000313" key="2">
    <source>
        <dbReference type="Proteomes" id="UP000248044"/>
    </source>
</evidence>
<organism evidence="1 2">
    <name type="scientific">Acidianus brierleyi</name>
    <dbReference type="NCBI Taxonomy" id="41673"/>
    <lineage>
        <taxon>Archaea</taxon>
        <taxon>Thermoproteota</taxon>
        <taxon>Thermoprotei</taxon>
        <taxon>Sulfolobales</taxon>
        <taxon>Sulfolobaceae</taxon>
        <taxon>Acidianus</taxon>
    </lineage>
</organism>
<dbReference type="InterPro" id="IPR012431">
    <property type="entry name" value="PDDEXK_10"/>
</dbReference>
<dbReference type="Pfam" id="PF07788">
    <property type="entry name" value="PDDEXK_10"/>
    <property type="match status" value="1"/>
</dbReference>
<dbReference type="OrthoDB" id="28088at2157"/>
<keyword evidence="2" id="KW-1185">Reference proteome</keyword>
<protein>
    <recommendedName>
        <fullName evidence="3">DUF3782 domain-containing protein</fullName>
    </recommendedName>
</protein>
<evidence type="ECO:0008006" key="3">
    <source>
        <dbReference type="Google" id="ProtNLM"/>
    </source>
</evidence>
<dbReference type="KEGG" id="abri:DFR85_15325"/>